<feature type="chain" id="PRO_5042810421" description="Chitin-binding type-2 domain-containing protein" evidence="6">
    <location>
        <begin position="26"/>
        <end position="153"/>
    </location>
</feature>
<protein>
    <recommendedName>
        <fullName evidence="7">Chitin-binding type-2 domain-containing protein</fullName>
    </recommendedName>
</protein>
<name>A0AAN9AIF9_9CAEN</name>
<keyword evidence="1" id="KW-0147">Chitin-binding</keyword>
<organism evidence="8 9">
    <name type="scientific">Littorina saxatilis</name>
    <dbReference type="NCBI Taxonomy" id="31220"/>
    <lineage>
        <taxon>Eukaryota</taxon>
        <taxon>Metazoa</taxon>
        <taxon>Spiralia</taxon>
        <taxon>Lophotrochozoa</taxon>
        <taxon>Mollusca</taxon>
        <taxon>Gastropoda</taxon>
        <taxon>Caenogastropoda</taxon>
        <taxon>Littorinimorpha</taxon>
        <taxon>Littorinoidea</taxon>
        <taxon>Littorinidae</taxon>
        <taxon>Littorina</taxon>
    </lineage>
</organism>
<keyword evidence="9" id="KW-1185">Reference proteome</keyword>
<dbReference type="GO" id="GO:0005576">
    <property type="term" value="C:extracellular region"/>
    <property type="evidence" value="ECO:0007669"/>
    <property type="project" value="InterPro"/>
</dbReference>
<dbReference type="PANTHER" id="PTHR23301:SF0">
    <property type="entry name" value="CHITIN-BINDING TYPE-2 DOMAIN-CONTAINING PROTEIN-RELATED"/>
    <property type="match status" value="1"/>
</dbReference>
<accession>A0AAN9AIF9</accession>
<dbReference type="Gene3D" id="2.170.140.10">
    <property type="entry name" value="Chitin binding domain"/>
    <property type="match status" value="2"/>
</dbReference>
<proteinExistence type="predicted"/>
<evidence type="ECO:0000259" key="7">
    <source>
        <dbReference type="PROSITE" id="PS50940"/>
    </source>
</evidence>
<dbReference type="AlphaFoldDB" id="A0AAN9AIF9"/>
<feature type="signal peptide" evidence="6">
    <location>
        <begin position="1"/>
        <end position="25"/>
    </location>
</feature>
<evidence type="ECO:0000256" key="2">
    <source>
        <dbReference type="ARBA" id="ARBA00022729"/>
    </source>
</evidence>
<keyword evidence="3" id="KW-0677">Repeat</keyword>
<dbReference type="SMART" id="SM00494">
    <property type="entry name" value="ChtBD2"/>
    <property type="match status" value="2"/>
</dbReference>
<reference evidence="8 9" key="1">
    <citation type="submission" date="2024-02" db="EMBL/GenBank/DDBJ databases">
        <title>Chromosome-scale genome assembly of the rough periwinkle Littorina saxatilis.</title>
        <authorList>
            <person name="De Jode A."/>
            <person name="Faria R."/>
            <person name="Formenti G."/>
            <person name="Sims Y."/>
            <person name="Smith T.P."/>
            <person name="Tracey A."/>
            <person name="Wood J.M.D."/>
            <person name="Zagrodzka Z.B."/>
            <person name="Johannesson K."/>
            <person name="Butlin R.K."/>
            <person name="Leder E.H."/>
        </authorList>
    </citation>
    <scope>NUCLEOTIDE SEQUENCE [LARGE SCALE GENOMIC DNA]</scope>
    <source>
        <strain evidence="8">Snail1</strain>
        <tissue evidence="8">Muscle</tissue>
    </source>
</reference>
<dbReference type="InterPro" id="IPR002557">
    <property type="entry name" value="Chitin-bd_dom"/>
</dbReference>
<dbReference type="PROSITE" id="PS51257">
    <property type="entry name" value="PROKAR_LIPOPROTEIN"/>
    <property type="match status" value="1"/>
</dbReference>
<dbReference type="InterPro" id="IPR036508">
    <property type="entry name" value="Chitin-bd_dom_sf"/>
</dbReference>
<evidence type="ECO:0000256" key="4">
    <source>
        <dbReference type="ARBA" id="ARBA00023157"/>
    </source>
</evidence>
<evidence type="ECO:0000313" key="9">
    <source>
        <dbReference type="Proteomes" id="UP001374579"/>
    </source>
</evidence>
<comment type="caution">
    <text evidence="8">The sequence shown here is derived from an EMBL/GenBank/DDBJ whole genome shotgun (WGS) entry which is preliminary data.</text>
</comment>
<evidence type="ECO:0000256" key="5">
    <source>
        <dbReference type="ARBA" id="ARBA00023180"/>
    </source>
</evidence>
<dbReference type="SUPFAM" id="SSF57625">
    <property type="entry name" value="Invertebrate chitin-binding proteins"/>
    <property type="match status" value="2"/>
</dbReference>
<evidence type="ECO:0000313" key="8">
    <source>
        <dbReference type="EMBL" id="KAK7087518.1"/>
    </source>
</evidence>
<dbReference type="Pfam" id="PF01607">
    <property type="entry name" value="CBM_14"/>
    <property type="match status" value="2"/>
</dbReference>
<gene>
    <name evidence="8" type="ORF">V1264_021559</name>
</gene>
<sequence>MEVNLVKLLHCFCLSVLLLPCLSSAFSCSGRTGFYPHPSSCYHFIACVHGQQYTMSCPGGLHYSASLKLCDWPASSGCRLPPVVTADPSPIQCSVLCPPHVGYYQFPDWSDCSRYYICMRGTITGPVKCPDGLFYDFLRWTCAYKQDVTCYNP</sequence>
<evidence type="ECO:0000256" key="6">
    <source>
        <dbReference type="SAM" id="SignalP"/>
    </source>
</evidence>
<dbReference type="Proteomes" id="UP001374579">
    <property type="component" value="Unassembled WGS sequence"/>
</dbReference>
<evidence type="ECO:0000256" key="3">
    <source>
        <dbReference type="ARBA" id="ARBA00022737"/>
    </source>
</evidence>
<dbReference type="EMBL" id="JBAMIC010004070">
    <property type="protein sequence ID" value="KAK7087518.1"/>
    <property type="molecule type" value="Genomic_DNA"/>
</dbReference>
<dbReference type="PROSITE" id="PS50940">
    <property type="entry name" value="CHIT_BIND_II"/>
    <property type="match status" value="2"/>
</dbReference>
<keyword evidence="4" id="KW-1015">Disulfide bond</keyword>
<keyword evidence="2 6" id="KW-0732">Signal</keyword>
<dbReference type="InterPro" id="IPR051940">
    <property type="entry name" value="Chitin_bind-dev_reg"/>
</dbReference>
<evidence type="ECO:0000256" key="1">
    <source>
        <dbReference type="ARBA" id="ARBA00022669"/>
    </source>
</evidence>
<feature type="domain" description="Chitin-binding type-2" evidence="7">
    <location>
        <begin position="94"/>
        <end position="152"/>
    </location>
</feature>
<dbReference type="GO" id="GO:0008061">
    <property type="term" value="F:chitin binding"/>
    <property type="evidence" value="ECO:0007669"/>
    <property type="project" value="UniProtKB-KW"/>
</dbReference>
<keyword evidence="5" id="KW-0325">Glycoprotein</keyword>
<dbReference type="PANTHER" id="PTHR23301">
    <property type="entry name" value="CHITIN BINDING PERITROPHIN-A"/>
    <property type="match status" value="1"/>
</dbReference>
<feature type="domain" description="Chitin-binding type-2" evidence="7">
    <location>
        <begin position="25"/>
        <end position="80"/>
    </location>
</feature>